<dbReference type="InterPro" id="IPR035992">
    <property type="entry name" value="Ricin_B-like_lectins"/>
</dbReference>
<dbReference type="Gene3D" id="2.80.10.50">
    <property type="match status" value="2"/>
</dbReference>
<gene>
    <name evidence="10" type="ORF">GCM10010305_19080</name>
</gene>
<dbReference type="GO" id="GO:0004674">
    <property type="term" value="F:protein serine/threonine kinase activity"/>
    <property type="evidence" value="ECO:0007669"/>
    <property type="project" value="UniProtKB-KW"/>
</dbReference>
<dbReference type="EMBL" id="BMUL01000004">
    <property type="protein sequence ID" value="GHA76495.1"/>
    <property type="molecule type" value="Genomic_DNA"/>
</dbReference>
<evidence type="ECO:0000313" key="10">
    <source>
        <dbReference type="EMBL" id="GHA76495.1"/>
    </source>
</evidence>
<evidence type="ECO:0000256" key="4">
    <source>
        <dbReference type="ARBA" id="ARBA00022741"/>
    </source>
</evidence>
<keyword evidence="5" id="KW-0418">Kinase</keyword>
<dbReference type="InterPro" id="IPR011009">
    <property type="entry name" value="Kinase-like_dom_sf"/>
</dbReference>
<evidence type="ECO:0000259" key="9">
    <source>
        <dbReference type="PROSITE" id="PS50011"/>
    </source>
</evidence>
<name>A0A918SXL1_9ACTN</name>
<dbReference type="FunFam" id="1.10.510.10:FF:000021">
    <property type="entry name" value="Serine/threonine protein kinase"/>
    <property type="match status" value="1"/>
</dbReference>
<keyword evidence="4 7" id="KW-0547">Nucleotide-binding</keyword>
<dbReference type="PROSITE" id="PS50231">
    <property type="entry name" value="RICIN_B_LECTIN"/>
    <property type="match status" value="1"/>
</dbReference>
<dbReference type="AlphaFoldDB" id="A0A918SXL1"/>
<dbReference type="SMART" id="SM00458">
    <property type="entry name" value="RICIN"/>
    <property type="match status" value="1"/>
</dbReference>
<dbReference type="Pfam" id="PF00652">
    <property type="entry name" value="Ricin_B_lectin"/>
    <property type="match status" value="1"/>
</dbReference>
<feature type="region of interest" description="Disordered" evidence="8">
    <location>
        <begin position="387"/>
        <end position="468"/>
    </location>
</feature>
<dbReference type="InterPro" id="IPR000719">
    <property type="entry name" value="Prot_kinase_dom"/>
</dbReference>
<dbReference type="Gene3D" id="3.30.200.20">
    <property type="entry name" value="Phosphorylase Kinase, domain 1"/>
    <property type="match status" value="1"/>
</dbReference>
<evidence type="ECO:0000256" key="5">
    <source>
        <dbReference type="ARBA" id="ARBA00022777"/>
    </source>
</evidence>
<dbReference type="SUPFAM" id="SSF50370">
    <property type="entry name" value="Ricin B-like lectins"/>
    <property type="match status" value="1"/>
</dbReference>
<dbReference type="SMART" id="SM00220">
    <property type="entry name" value="S_TKc"/>
    <property type="match status" value="1"/>
</dbReference>
<keyword evidence="3" id="KW-0808">Transferase</keyword>
<feature type="domain" description="Protein kinase" evidence="9">
    <location>
        <begin position="11"/>
        <end position="274"/>
    </location>
</feature>
<dbReference type="PROSITE" id="PS50011">
    <property type="entry name" value="PROTEIN_KINASE_DOM"/>
    <property type="match status" value="1"/>
</dbReference>
<keyword evidence="6 7" id="KW-0067">ATP-binding</keyword>
<reference evidence="10" key="1">
    <citation type="journal article" date="2014" name="Int. J. Syst. Evol. Microbiol.">
        <title>Complete genome sequence of Corynebacterium casei LMG S-19264T (=DSM 44701T), isolated from a smear-ripened cheese.</title>
        <authorList>
            <consortium name="US DOE Joint Genome Institute (JGI-PGF)"/>
            <person name="Walter F."/>
            <person name="Albersmeier A."/>
            <person name="Kalinowski J."/>
            <person name="Ruckert C."/>
        </authorList>
    </citation>
    <scope>NUCLEOTIDE SEQUENCE</scope>
    <source>
        <strain evidence="10">JCM 4518</strain>
    </source>
</reference>
<evidence type="ECO:0000256" key="3">
    <source>
        <dbReference type="ARBA" id="ARBA00022679"/>
    </source>
</evidence>
<keyword evidence="11" id="KW-1185">Reference proteome</keyword>
<keyword evidence="2" id="KW-0723">Serine/threonine-protein kinase</keyword>
<evidence type="ECO:0000256" key="2">
    <source>
        <dbReference type="ARBA" id="ARBA00022527"/>
    </source>
</evidence>
<dbReference type="CDD" id="cd14014">
    <property type="entry name" value="STKc_PknB_like"/>
    <property type="match status" value="1"/>
</dbReference>
<dbReference type="SUPFAM" id="SSF56112">
    <property type="entry name" value="Protein kinase-like (PK-like)"/>
    <property type="match status" value="1"/>
</dbReference>
<evidence type="ECO:0000256" key="8">
    <source>
        <dbReference type="SAM" id="MobiDB-lite"/>
    </source>
</evidence>
<dbReference type="PROSITE" id="PS00107">
    <property type="entry name" value="PROTEIN_KINASE_ATP"/>
    <property type="match status" value="1"/>
</dbReference>
<dbReference type="Gene3D" id="1.10.510.10">
    <property type="entry name" value="Transferase(Phosphotransferase) domain 1"/>
    <property type="match status" value="1"/>
</dbReference>
<dbReference type="Proteomes" id="UP000644020">
    <property type="component" value="Unassembled WGS sequence"/>
</dbReference>
<comment type="caution">
    <text evidence="10">The sequence shown here is derived from an EMBL/GenBank/DDBJ whole genome shotgun (WGS) entry which is preliminary data.</text>
</comment>
<dbReference type="RefSeq" id="WP_189976146.1">
    <property type="nucleotide sequence ID" value="NZ_BMUL01000004.1"/>
</dbReference>
<evidence type="ECO:0000313" key="11">
    <source>
        <dbReference type="Proteomes" id="UP000644020"/>
    </source>
</evidence>
<reference evidence="10" key="2">
    <citation type="submission" date="2020-09" db="EMBL/GenBank/DDBJ databases">
        <authorList>
            <person name="Sun Q."/>
            <person name="Ohkuma M."/>
        </authorList>
    </citation>
    <scope>NUCLEOTIDE SEQUENCE</scope>
    <source>
        <strain evidence="10">JCM 4518</strain>
    </source>
</reference>
<organism evidence="10 11">
    <name type="scientific">Streptomyces termitum</name>
    <dbReference type="NCBI Taxonomy" id="67368"/>
    <lineage>
        <taxon>Bacteria</taxon>
        <taxon>Bacillati</taxon>
        <taxon>Actinomycetota</taxon>
        <taxon>Actinomycetes</taxon>
        <taxon>Kitasatosporales</taxon>
        <taxon>Streptomycetaceae</taxon>
        <taxon>Streptomyces</taxon>
    </lineage>
</organism>
<sequence>MRRGEVLAGRYRLEERLGAGGFGIVWRARDPRIQRDVAVKTMVPRSPVEGLRMVREARLSGGLRHPYIATVYDFGETEHAGRRTFYLVMELVDGAPLADVLQEGPPPLETALTWAEQICEGLAVAHDAGIVHRDVKPANVMITRSGEVRILDFGLARQQVERPDAPRVTTEGTIVGSLPYMAPERWTGQSVDGRADLYALGCVLMELCAGRLPFPEGEWQELWVRHTTAEPPVPSALRPGLPAALDALVAELLAKDPGDRPGDAREVARRLRAMRTAAATRTVTGPPPARPRTPTPVPPPGPAPAVPPPGRAPAAPPPEDAAGPGPRPAPAAPTAPVPTAPVPAAPAPTGPVPAVRSGRKALAPVAAAAVVSVLALAVWKLAPLGLTDQDGAAGRPGGTASRTGTVAPDTGTPASVEPSTESPDPTTEPAPTTTPATTPASEPPAPSTSGEPDPDTTTPPPPAQRPAVPREGEFVDVATGLCLDSDAYGRVYTLDCNGGDYQRWRVVARDAGEYALEDVATSRCLDSNADQEVYTLPCNDGSYQEWYLRRSDGAYRFENKATGFFLDSNAYGEVYTHVSNTGDYQRWR</sequence>
<dbReference type="PROSITE" id="PS00108">
    <property type="entry name" value="PROTEIN_KINASE_ST"/>
    <property type="match status" value="1"/>
</dbReference>
<accession>A0A918SXL1</accession>
<protein>
    <recommendedName>
        <fullName evidence="1">non-specific serine/threonine protein kinase</fullName>
        <ecNumber evidence="1">2.7.11.1</ecNumber>
    </recommendedName>
</protein>
<evidence type="ECO:0000256" key="1">
    <source>
        <dbReference type="ARBA" id="ARBA00012513"/>
    </source>
</evidence>
<feature type="binding site" evidence="7">
    <location>
        <position position="40"/>
    </location>
    <ligand>
        <name>ATP</name>
        <dbReference type="ChEBI" id="CHEBI:30616"/>
    </ligand>
</feature>
<feature type="compositionally biased region" description="Pro residues" evidence="8">
    <location>
        <begin position="285"/>
        <end position="351"/>
    </location>
</feature>
<dbReference type="CDD" id="cd23415">
    <property type="entry name" value="beta-trefoil_Ricin_AH"/>
    <property type="match status" value="1"/>
</dbReference>
<feature type="region of interest" description="Disordered" evidence="8">
    <location>
        <begin position="276"/>
        <end position="355"/>
    </location>
</feature>
<dbReference type="PANTHER" id="PTHR43289">
    <property type="entry name" value="MITOGEN-ACTIVATED PROTEIN KINASE KINASE KINASE 20-RELATED"/>
    <property type="match status" value="1"/>
</dbReference>
<dbReference type="PANTHER" id="PTHR43289:SF6">
    <property type="entry name" value="SERINE_THREONINE-PROTEIN KINASE NEKL-3"/>
    <property type="match status" value="1"/>
</dbReference>
<dbReference type="InterPro" id="IPR008271">
    <property type="entry name" value="Ser/Thr_kinase_AS"/>
</dbReference>
<dbReference type="GO" id="GO:0005524">
    <property type="term" value="F:ATP binding"/>
    <property type="evidence" value="ECO:0007669"/>
    <property type="project" value="UniProtKB-UniRule"/>
</dbReference>
<proteinExistence type="predicted"/>
<evidence type="ECO:0000256" key="6">
    <source>
        <dbReference type="ARBA" id="ARBA00022840"/>
    </source>
</evidence>
<evidence type="ECO:0000256" key="7">
    <source>
        <dbReference type="PROSITE-ProRule" id="PRU10141"/>
    </source>
</evidence>
<dbReference type="Pfam" id="PF00069">
    <property type="entry name" value="Pkinase"/>
    <property type="match status" value="1"/>
</dbReference>
<feature type="compositionally biased region" description="Low complexity" evidence="8">
    <location>
        <begin position="417"/>
        <end position="440"/>
    </location>
</feature>
<dbReference type="InterPro" id="IPR000772">
    <property type="entry name" value="Ricin_B_lectin"/>
</dbReference>
<dbReference type="EC" id="2.7.11.1" evidence="1"/>
<dbReference type="InterPro" id="IPR017441">
    <property type="entry name" value="Protein_kinase_ATP_BS"/>
</dbReference>